<dbReference type="Proteomes" id="UP000265926">
    <property type="component" value="Unassembled WGS sequence"/>
</dbReference>
<accession>A0A399SSL3</accession>
<dbReference type="Pfam" id="PF08327">
    <property type="entry name" value="AHSA1"/>
    <property type="match status" value="1"/>
</dbReference>
<evidence type="ECO:0000256" key="1">
    <source>
        <dbReference type="ARBA" id="ARBA00006817"/>
    </source>
</evidence>
<keyword evidence="4" id="KW-1185">Reference proteome</keyword>
<evidence type="ECO:0000259" key="2">
    <source>
        <dbReference type="Pfam" id="PF08327"/>
    </source>
</evidence>
<evidence type="ECO:0000313" key="4">
    <source>
        <dbReference type="Proteomes" id="UP000265926"/>
    </source>
</evidence>
<dbReference type="EMBL" id="QWGR01000010">
    <property type="protein sequence ID" value="RIJ47056.1"/>
    <property type="molecule type" value="Genomic_DNA"/>
</dbReference>
<dbReference type="RefSeq" id="WP_119439095.1">
    <property type="nucleotide sequence ID" value="NZ_QWGR01000010.1"/>
</dbReference>
<gene>
    <name evidence="3" type="ORF">D1614_16620</name>
</gene>
<protein>
    <submittedName>
        <fullName evidence="3">Polyketide cyclase</fullName>
    </submittedName>
</protein>
<name>A0A399SSL3_9BACT</name>
<feature type="domain" description="Activator of Hsp90 ATPase homologue 1/2-like C-terminal" evidence="2">
    <location>
        <begin position="14"/>
        <end position="137"/>
    </location>
</feature>
<dbReference type="Gene3D" id="3.30.530.20">
    <property type="match status" value="1"/>
</dbReference>
<reference evidence="3 4" key="1">
    <citation type="submission" date="2018-08" db="EMBL/GenBank/DDBJ databases">
        <title>Pallidiluteibacterium maritimus gen. nov., sp. nov., isolated from coastal sediment.</title>
        <authorList>
            <person name="Zhou L.Y."/>
        </authorList>
    </citation>
    <scope>NUCLEOTIDE SEQUENCE [LARGE SCALE GENOMIC DNA]</scope>
    <source>
        <strain evidence="3 4">XSD2</strain>
    </source>
</reference>
<dbReference type="InterPro" id="IPR013538">
    <property type="entry name" value="ASHA1/2-like_C"/>
</dbReference>
<organism evidence="3 4">
    <name type="scientific">Maribellus luteus</name>
    <dbReference type="NCBI Taxonomy" id="2305463"/>
    <lineage>
        <taxon>Bacteria</taxon>
        <taxon>Pseudomonadati</taxon>
        <taxon>Bacteroidota</taxon>
        <taxon>Bacteroidia</taxon>
        <taxon>Marinilabiliales</taxon>
        <taxon>Prolixibacteraceae</taxon>
        <taxon>Maribellus</taxon>
    </lineage>
</organism>
<sequence>MEPNEKVTVEVLVNAPLEKAWKVWTEPEFITKWNFASDDWKCPTAKNDLQTGGRFSYLMKASDDSVGFDFSGEYTRVEQLKVIEYRIDDGRMVNIVFTEESDKTRVTETFEAENMHPVVLQRNGWQAILNNFKKLAEEEAK</sequence>
<proteinExistence type="inferred from homology"/>
<dbReference type="OrthoDB" id="384974at2"/>
<dbReference type="AlphaFoldDB" id="A0A399SSL3"/>
<dbReference type="SUPFAM" id="SSF55961">
    <property type="entry name" value="Bet v1-like"/>
    <property type="match status" value="1"/>
</dbReference>
<comment type="similarity">
    <text evidence="1">Belongs to the AHA1 family.</text>
</comment>
<dbReference type="InterPro" id="IPR023393">
    <property type="entry name" value="START-like_dom_sf"/>
</dbReference>
<comment type="caution">
    <text evidence="3">The sequence shown here is derived from an EMBL/GenBank/DDBJ whole genome shotgun (WGS) entry which is preliminary data.</text>
</comment>
<evidence type="ECO:0000313" key="3">
    <source>
        <dbReference type="EMBL" id="RIJ47056.1"/>
    </source>
</evidence>